<protein>
    <submittedName>
        <fullName evidence="1">Uncharacterized protein</fullName>
    </submittedName>
</protein>
<reference evidence="1 2" key="1">
    <citation type="submission" date="2018-09" db="EMBL/GenBank/DDBJ databases">
        <title>Phylogeny of the Shewanellaceae, and recommendation for two new genera, Pseudoshewanella and Parashewanella.</title>
        <authorList>
            <person name="Wang G."/>
        </authorList>
    </citation>
    <scope>NUCLEOTIDE SEQUENCE [LARGE SCALE GENOMIC DNA]</scope>
    <source>
        <strain evidence="1 2">KCTC 22492</strain>
    </source>
</reference>
<comment type="caution">
    <text evidence="1">The sequence shown here is derived from an EMBL/GenBank/DDBJ whole genome shotgun (WGS) entry which is preliminary data.</text>
</comment>
<name>A0A3A6UCC0_9GAMM</name>
<accession>A0A3A6UCC0</accession>
<evidence type="ECO:0000313" key="1">
    <source>
        <dbReference type="EMBL" id="RJY16369.1"/>
    </source>
</evidence>
<organism evidence="1 2">
    <name type="scientific">Parashewanella spongiae</name>
    <dbReference type="NCBI Taxonomy" id="342950"/>
    <lineage>
        <taxon>Bacteria</taxon>
        <taxon>Pseudomonadati</taxon>
        <taxon>Pseudomonadota</taxon>
        <taxon>Gammaproteobacteria</taxon>
        <taxon>Alteromonadales</taxon>
        <taxon>Shewanellaceae</taxon>
        <taxon>Parashewanella</taxon>
    </lineage>
</organism>
<gene>
    <name evidence="1" type="ORF">D5R81_09480</name>
</gene>
<dbReference type="RefSeq" id="WP_121853403.1">
    <property type="nucleotide sequence ID" value="NZ_CP037952.1"/>
</dbReference>
<dbReference type="Proteomes" id="UP000273022">
    <property type="component" value="Unassembled WGS sequence"/>
</dbReference>
<evidence type="ECO:0000313" key="2">
    <source>
        <dbReference type="Proteomes" id="UP000273022"/>
    </source>
</evidence>
<proteinExistence type="predicted"/>
<keyword evidence="2" id="KW-1185">Reference proteome</keyword>
<dbReference type="EMBL" id="QYYH01000049">
    <property type="protein sequence ID" value="RJY16369.1"/>
    <property type="molecule type" value="Genomic_DNA"/>
</dbReference>
<sequence length="69" mass="7577">MNTQKVISIAMLSVLGVAVNSALAEVNNWFTLAMFAAEWSEQLSPASSSDNVSMIKRLTESLSKFYFSL</sequence>
<dbReference type="AlphaFoldDB" id="A0A3A6UCC0"/>